<dbReference type="Pfam" id="PF10328">
    <property type="entry name" value="7TM_GPCR_Srx"/>
    <property type="match status" value="1"/>
</dbReference>
<dbReference type="Proteomes" id="UP001196413">
    <property type="component" value="Unassembled WGS sequence"/>
</dbReference>
<name>A0AAD5LZ84_PARTN</name>
<organism evidence="4 5">
    <name type="scientific">Parelaphostrongylus tenuis</name>
    <name type="common">Meningeal worm</name>
    <dbReference type="NCBI Taxonomy" id="148309"/>
    <lineage>
        <taxon>Eukaryota</taxon>
        <taxon>Metazoa</taxon>
        <taxon>Ecdysozoa</taxon>
        <taxon>Nematoda</taxon>
        <taxon>Chromadorea</taxon>
        <taxon>Rhabditida</taxon>
        <taxon>Rhabditina</taxon>
        <taxon>Rhabditomorpha</taxon>
        <taxon>Strongyloidea</taxon>
        <taxon>Metastrongylidae</taxon>
        <taxon>Parelaphostrongylus</taxon>
    </lineage>
</organism>
<feature type="transmembrane region" description="Helical" evidence="2">
    <location>
        <begin position="35"/>
        <end position="58"/>
    </location>
</feature>
<accession>A0AAD5LZ84</accession>
<feature type="region of interest" description="Disordered" evidence="1">
    <location>
        <begin position="67"/>
        <end position="94"/>
    </location>
</feature>
<keyword evidence="2" id="KW-0472">Membrane</keyword>
<dbReference type="EMBL" id="JAHQIW010000264">
    <property type="protein sequence ID" value="KAJ1347073.1"/>
    <property type="molecule type" value="Genomic_DNA"/>
</dbReference>
<feature type="domain" description="7TM GPCR serpentine receptor class x (Srx)" evidence="3">
    <location>
        <begin position="1"/>
        <end position="59"/>
    </location>
</feature>
<reference evidence="4" key="1">
    <citation type="submission" date="2021-06" db="EMBL/GenBank/DDBJ databases">
        <title>Parelaphostrongylus tenuis whole genome reference sequence.</title>
        <authorList>
            <person name="Garwood T.J."/>
            <person name="Larsen P.A."/>
            <person name="Fountain-Jones N.M."/>
            <person name="Garbe J.R."/>
            <person name="Macchietto M.G."/>
            <person name="Kania S.A."/>
            <person name="Gerhold R.W."/>
            <person name="Richards J.E."/>
            <person name="Wolf T.M."/>
        </authorList>
    </citation>
    <scope>NUCLEOTIDE SEQUENCE</scope>
    <source>
        <strain evidence="4">MNPRO001-30</strain>
        <tissue evidence="4">Meninges</tissue>
    </source>
</reference>
<evidence type="ECO:0000256" key="2">
    <source>
        <dbReference type="SAM" id="Phobius"/>
    </source>
</evidence>
<dbReference type="AlphaFoldDB" id="A0AAD5LZ84"/>
<evidence type="ECO:0000313" key="4">
    <source>
        <dbReference type="EMBL" id="KAJ1347073.1"/>
    </source>
</evidence>
<sequence>VGMFGLVSNGAAILAVRYNPALWNSFGLLCLSRSIANVGALCIFVFWITPITLFDVPLRNIRVEQQRRQTTKQTRTTVEHRLGSMDSEEHETRRNVLQQLPALT</sequence>
<proteinExistence type="predicted"/>
<protein>
    <recommendedName>
        <fullName evidence="3">7TM GPCR serpentine receptor class x (Srx) domain-containing protein</fullName>
    </recommendedName>
</protein>
<evidence type="ECO:0000313" key="5">
    <source>
        <dbReference type="Proteomes" id="UP001196413"/>
    </source>
</evidence>
<keyword evidence="5" id="KW-1185">Reference proteome</keyword>
<evidence type="ECO:0000259" key="3">
    <source>
        <dbReference type="Pfam" id="PF10328"/>
    </source>
</evidence>
<keyword evidence="2" id="KW-1133">Transmembrane helix</keyword>
<feature type="non-terminal residue" evidence="4">
    <location>
        <position position="104"/>
    </location>
</feature>
<dbReference type="InterPro" id="IPR019430">
    <property type="entry name" value="7TM_GPCR_serpentine_rcpt_Srx"/>
</dbReference>
<evidence type="ECO:0000256" key="1">
    <source>
        <dbReference type="SAM" id="MobiDB-lite"/>
    </source>
</evidence>
<comment type="caution">
    <text evidence="4">The sequence shown here is derived from an EMBL/GenBank/DDBJ whole genome shotgun (WGS) entry which is preliminary data.</text>
</comment>
<gene>
    <name evidence="4" type="ORF">KIN20_002028</name>
</gene>
<keyword evidence="2" id="KW-0812">Transmembrane</keyword>